<dbReference type="Proteomes" id="UP000625711">
    <property type="component" value="Unassembled WGS sequence"/>
</dbReference>
<keyword evidence="3" id="KW-1185">Reference proteome</keyword>
<sequence length="82" mass="9441">MTAGGIVLRERCHRRAYLTQIEWFLVPVAAEPRRMNWRARLTQRRRRCISVDQRRLISPSPQSSPPPPYGASATRLSSTLLP</sequence>
<feature type="region of interest" description="Disordered" evidence="1">
    <location>
        <begin position="52"/>
        <end position="82"/>
    </location>
</feature>
<gene>
    <name evidence="2" type="ORF">GWI33_005433</name>
</gene>
<protein>
    <submittedName>
        <fullName evidence="2">Uncharacterized protein</fullName>
    </submittedName>
</protein>
<reference evidence="2" key="1">
    <citation type="submission" date="2020-08" db="EMBL/GenBank/DDBJ databases">
        <title>Genome sequencing and assembly of the red palm weevil Rhynchophorus ferrugineus.</title>
        <authorList>
            <person name="Dias G.B."/>
            <person name="Bergman C.M."/>
            <person name="Manee M."/>
        </authorList>
    </citation>
    <scope>NUCLEOTIDE SEQUENCE</scope>
    <source>
        <strain evidence="2">AA-2017</strain>
        <tissue evidence="2">Whole larva</tissue>
    </source>
</reference>
<evidence type="ECO:0000313" key="3">
    <source>
        <dbReference type="Proteomes" id="UP000625711"/>
    </source>
</evidence>
<evidence type="ECO:0000313" key="2">
    <source>
        <dbReference type="EMBL" id="KAF7280885.1"/>
    </source>
</evidence>
<accession>A0A834IN91</accession>
<organism evidence="2 3">
    <name type="scientific">Rhynchophorus ferrugineus</name>
    <name type="common">Red palm weevil</name>
    <name type="synonym">Curculio ferrugineus</name>
    <dbReference type="NCBI Taxonomy" id="354439"/>
    <lineage>
        <taxon>Eukaryota</taxon>
        <taxon>Metazoa</taxon>
        <taxon>Ecdysozoa</taxon>
        <taxon>Arthropoda</taxon>
        <taxon>Hexapoda</taxon>
        <taxon>Insecta</taxon>
        <taxon>Pterygota</taxon>
        <taxon>Neoptera</taxon>
        <taxon>Endopterygota</taxon>
        <taxon>Coleoptera</taxon>
        <taxon>Polyphaga</taxon>
        <taxon>Cucujiformia</taxon>
        <taxon>Curculionidae</taxon>
        <taxon>Dryophthorinae</taxon>
        <taxon>Rhynchophorus</taxon>
    </lineage>
</organism>
<dbReference type="EMBL" id="JAACXV010000271">
    <property type="protein sequence ID" value="KAF7280885.1"/>
    <property type="molecule type" value="Genomic_DNA"/>
</dbReference>
<name>A0A834IN91_RHYFE</name>
<comment type="caution">
    <text evidence="2">The sequence shown here is derived from an EMBL/GenBank/DDBJ whole genome shotgun (WGS) entry which is preliminary data.</text>
</comment>
<evidence type="ECO:0000256" key="1">
    <source>
        <dbReference type="SAM" id="MobiDB-lite"/>
    </source>
</evidence>
<proteinExistence type="predicted"/>
<dbReference type="AlphaFoldDB" id="A0A834IN91"/>